<evidence type="ECO:0000256" key="4">
    <source>
        <dbReference type="ARBA" id="ARBA00022692"/>
    </source>
</evidence>
<keyword evidence="2" id="KW-1003">Cell membrane</keyword>
<dbReference type="GO" id="GO:0016301">
    <property type="term" value="F:kinase activity"/>
    <property type="evidence" value="ECO:0007669"/>
    <property type="project" value="UniProtKB-KW"/>
</dbReference>
<dbReference type="PANTHER" id="PTHR24421">
    <property type="entry name" value="NITRATE/NITRITE SENSOR PROTEIN NARX-RELATED"/>
    <property type="match status" value="1"/>
</dbReference>
<dbReference type="Pfam" id="PF07730">
    <property type="entry name" value="HisKA_3"/>
    <property type="match status" value="1"/>
</dbReference>
<evidence type="ECO:0000256" key="6">
    <source>
        <dbReference type="ARBA" id="ARBA00022989"/>
    </source>
</evidence>
<accession>A0ABS2M4Y2</accession>
<dbReference type="InterPro" id="IPR003594">
    <property type="entry name" value="HATPase_dom"/>
</dbReference>
<feature type="domain" description="Histidine kinase/HSP90-like ATPase" evidence="10">
    <location>
        <begin position="354"/>
        <end position="446"/>
    </location>
</feature>
<keyword evidence="8 9" id="KW-0472">Membrane</keyword>
<reference evidence="11 12" key="1">
    <citation type="submission" date="2021-01" db="EMBL/GenBank/DDBJ databases">
        <title>Sequencing the genomes of 1000 actinobacteria strains.</title>
        <authorList>
            <person name="Klenk H.-P."/>
        </authorList>
    </citation>
    <scope>NUCLEOTIDE SEQUENCE [LARGE SCALE GENOMIC DNA]</scope>
    <source>
        <strain evidence="11 12">DSM 18239</strain>
    </source>
</reference>
<evidence type="ECO:0000313" key="11">
    <source>
        <dbReference type="EMBL" id="MBM7506238.1"/>
    </source>
</evidence>
<dbReference type="Proteomes" id="UP000732378">
    <property type="component" value="Unassembled WGS sequence"/>
</dbReference>
<keyword evidence="6 9" id="KW-1133">Transmembrane helix</keyword>
<dbReference type="CDD" id="cd16917">
    <property type="entry name" value="HATPase_UhpB-NarQ-NarX-like"/>
    <property type="match status" value="1"/>
</dbReference>
<dbReference type="SUPFAM" id="SSF55874">
    <property type="entry name" value="ATPase domain of HSP90 chaperone/DNA topoisomerase II/histidine kinase"/>
    <property type="match status" value="1"/>
</dbReference>
<evidence type="ECO:0000259" key="10">
    <source>
        <dbReference type="SMART" id="SM00387"/>
    </source>
</evidence>
<dbReference type="Gene3D" id="3.30.565.10">
    <property type="entry name" value="Histidine kinase-like ATPase, C-terminal domain"/>
    <property type="match status" value="1"/>
</dbReference>
<evidence type="ECO:0000256" key="7">
    <source>
        <dbReference type="ARBA" id="ARBA00023012"/>
    </source>
</evidence>
<keyword evidence="7" id="KW-0902">Two-component regulatory system</keyword>
<evidence type="ECO:0000313" key="12">
    <source>
        <dbReference type="Proteomes" id="UP000732378"/>
    </source>
</evidence>
<evidence type="ECO:0000256" key="3">
    <source>
        <dbReference type="ARBA" id="ARBA00022679"/>
    </source>
</evidence>
<evidence type="ECO:0000256" key="2">
    <source>
        <dbReference type="ARBA" id="ARBA00022475"/>
    </source>
</evidence>
<dbReference type="InterPro" id="IPR011712">
    <property type="entry name" value="Sig_transdc_His_kin_sub3_dim/P"/>
</dbReference>
<protein>
    <submittedName>
        <fullName evidence="11">Signal transduction histidine kinase</fullName>
    </submittedName>
</protein>
<name>A0ABS2M4Y2_9ACTN</name>
<dbReference type="InterPro" id="IPR036890">
    <property type="entry name" value="HATPase_C_sf"/>
</dbReference>
<gene>
    <name evidence="11" type="ORF">JOE61_000052</name>
</gene>
<dbReference type="PANTHER" id="PTHR24421:SF37">
    <property type="entry name" value="SENSOR HISTIDINE KINASE NARS"/>
    <property type="match status" value="1"/>
</dbReference>
<sequence>MSTPLPGALGAPPARATWFRSPVALLLAVSAVLVAAIFVATNVIADDAARDAARAQAESVSELLAQTTAEPYVAAGLLSGKFGAVDKFFRKVPNLLQARDVDSVDLFAPDGTLIYSQDDPDAVPIISRERYALSSAQQRVLREGGTGSELADPASPRSLDRAGDERGLVKIFTRIETETGEPVLFVAYWALDGLEEGRSEIFGAFRWITLGPLVLLSLISAVMLGLLTTQVRRAGRERERLLEAAMTASDAERRRIARDLHDGVVQDLAGTAFSLSAVSRDLEVPPHLRGRLAGAGDSLRDGLRSLRSLLAEIHPPDLHGKGLASAVADLLAPVSAAGITASASVEDVEDAPAAEVAMLWRVTQEAVRNTVRHAEASTLAVTVRGTGSGSLLEVVDDGIGFDQACHRGPEHFGLTGLRSLVADAGGRLEVRSAPGEGTIVRLEVRR</sequence>
<evidence type="ECO:0000256" key="9">
    <source>
        <dbReference type="SAM" id="Phobius"/>
    </source>
</evidence>
<evidence type="ECO:0000256" key="1">
    <source>
        <dbReference type="ARBA" id="ARBA00004651"/>
    </source>
</evidence>
<keyword evidence="5 11" id="KW-0418">Kinase</keyword>
<keyword evidence="12" id="KW-1185">Reference proteome</keyword>
<dbReference type="Pfam" id="PF02518">
    <property type="entry name" value="HATPase_c"/>
    <property type="match status" value="1"/>
</dbReference>
<proteinExistence type="predicted"/>
<dbReference type="EMBL" id="JAFBBZ010000001">
    <property type="protein sequence ID" value="MBM7506238.1"/>
    <property type="molecule type" value="Genomic_DNA"/>
</dbReference>
<evidence type="ECO:0000256" key="8">
    <source>
        <dbReference type="ARBA" id="ARBA00023136"/>
    </source>
</evidence>
<feature type="transmembrane region" description="Helical" evidence="9">
    <location>
        <begin position="207"/>
        <end position="227"/>
    </location>
</feature>
<comment type="caution">
    <text evidence="11">The sequence shown here is derived from an EMBL/GenBank/DDBJ whole genome shotgun (WGS) entry which is preliminary data.</text>
</comment>
<feature type="transmembrane region" description="Helical" evidence="9">
    <location>
        <begin position="23"/>
        <end position="45"/>
    </location>
</feature>
<dbReference type="Gene3D" id="1.20.5.1930">
    <property type="match status" value="1"/>
</dbReference>
<dbReference type="RefSeq" id="WP_193668832.1">
    <property type="nucleotide sequence ID" value="NZ_JACDTV010000006.1"/>
</dbReference>
<dbReference type="SMART" id="SM00387">
    <property type="entry name" value="HATPase_c"/>
    <property type="match status" value="1"/>
</dbReference>
<keyword evidence="4 9" id="KW-0812">Transmembrane</keyword>
<keyword evidence="3" id="KW-0808">Transferase</keyword>
<comment type="subcellular location">
    <subcellularLocation>
        <location evidence="1">Cell membrane</location>
        <topology evidence="1">Multi-pass membrane protein</topology>
    </subcellularLocation>
</comment>
<organism evidence="11 12">
    <name type="scientific">Nocardioides salarius</name>
    <dbReference type="NCBI Taxonomy" id="374513"/>
    <lineage>
        <taxon>Bacteria</taxon>
        <taxon>Bacillati</taxon>
        <taxon>Actinomycetota</taxon>
        <taxon>Actinomycetes</taxon>
        <taxon>Propionibacteriales</taxon>
        <taxon>Nocardioidaceae</taxon>
        <taxon>Nocardioides</taxon>
    </lineage>
</organism>
<dbReference type="InterPro" id="IPR050482">
    <property type="entry name" value="Sensor_HK_TwoCompSys"/>
</dbReference>
<evidence type="ECO:0000256" key="5">
    <source>
        <dbReference type="ARBA" id="ARBA00022777"/>
    </source>
</evidence>